<evidence type="ECO:0000313" key="3">
    <source>
        <dbReference type="Proteomes" id="UP000217431"/>
    </source>
</evidence>
<proteinExistence type="predicted"/>
<evidence type="ECO:0000313" key="1">
    <source>
        <dbReference type="EMBL" id="BAU17404.1"/>
    </source>
</evidence>
<dbReference type="Proteomes" id="UP000217431">
    <property type="component" value="Chromosome I"/>
</dbReference>
<name>A0A0S3UKN2_PREIN</name>
<sequence length="38" mass="4372">MIQTKQVTIWKRAKCFLSHVSTSTKNACYSSCKDNHLL</sequence>
<protein>
    <submittedName>
        <fullName evidence="2">Uncharacterized protein</fullName>
    </submittedName>
</protein>
<evidence type="ECO:0000313" key="2">
    <source>
        <dbReference type="EMBL" id="BAU18061.1"/>
    </source>
</evidence>
<dbReference type="EMBL" id="AP014597">
    <property type="protein sequence ID" value="BAU18061.1"/>
    <property type="molecule type" value="Genomic_DNA"/>
</dbReference>
<accession>A0A0S3UKN2</accession>
<organism evidence="2 3">
    <name type="scientific">Prevotella intermedia</name>
    <dbReference type="NCBI Taxonomy" id="28131"/>
    <lineage>
        <taxon>Bacteria</taxon>
        <taxon>Pseudomonadati</taxon>
        <taxon>Bacteroidota</taxon>
        <taxon>Bacteroidia</taxon>
        <taxon>Bacteroidales</taxon>
        <taxon>Prevotellaceae</taxon>
        <taxon>Prevotella</taxon>
    </lineage>
</organism>
<dbReference type="EMBL" id="AP014597">
    <property type="protein sequence ID" value="BAU17404.1"/>
    <property type="molecule type" value="Genomic_DNA"/>
</dbReference>
<gene>
    <name evidence="1" type="ORF">PIOMA14_I_0896</name>
    <name evidence="2" type="ORF">PIOMA14_I_1553</name>
</gene>
<reference evidence="2 3" key="1">
    <citation type="journal article" date="2016" name="DNA Res.">
        <title>The complete genome sequencing of Prevotella intermedia strain OMA14 and a subsequent fine-scale, intra-species genomic comparison reveal an unusual amplification of conjugative and mobile transposons and identify a novel Prevotella-lineage-specific repeat.</title>
        <authorList>
            <person name="Naito M."/>
            <person name="Ogura Y."/>
            <person name="Itoh T."/>
            <person name="Shoji M."/>
            <person name="Okamoto M."/>
            <person name="Hayashi T."/>
            <person name="Nakayama K."/>
        </authorList>
    </citation>
    <scope>NUCLEOTIDE SEQUENCE [LARGE SCALE GENOMIC DNA]</scope>
    <source>
        <strain evidence="2 3">OMA14</strain>
    </source>
</reference>
<dbReference type="AlphaFoldDB" id="A0A0S3UKN2"/>